<comment type="pathway">
    <text evidence="4">Cofactor biosynthesis; tetrahydrofolylpolyglutamate biosynthesis.</text>
</comment>
<dbReference type="InterPro" id="IPR036615">
    <property type="entry name" value="Mur_ligase_C_dom_sf"/>
</dbReference>
<dbReference type="Gene3D" id="3.40.1190.10">
    <property type="entry name" value="Mur-like, catalytic domain"/>
    <property type="match status" value="1"/>
</dbReference>
<proteinExistence type="inferred from homology"/>
<dbReference type="GO" id="GO:0046872">
    <property type="term" value="F:metal ion binding"/>
    <property type="evidence" value="ECO:0007669"/>
    <property type="project" value="UniProtKB-KW"/>
</dbReference>
<keyword evidence="11 22" id="KW-0547">Nucleotide-binding</keyword>
<dbReference type="NCBIfam" id="TIGR01499">
    <property type="entry name" value="folC"/>
    <property type="match status" value="1"/>
</dbReference>
<evidence type="ECO:0000256" key="11">
    <source>
        <dbReference type="ARBA" id="ARBA00022741"/>
    </source>
</evidence>
<gene>
    <name evidence="25" type="ordered locus">A2cp1_2698</name>
</gene>
<evidence type="ECO:0000256" key="9">
    <source>
        <dbReference type="ARBA" id="ARBA00022598"/>
    </source>
</evidence>
<feature type="domain" description="Mur ligase C-terminal" evidence="23">
    <location>
        <begin position="283"/>
        <end position="391"/>
    </location>
</feature>
<keyword evidence="12 22" id="KW-0067">ATP-binding</keyword>
<evidence type="ECO:0000256" key="12">
    <source>
        <dbReference type="ARBA" id="ARBA00022840"/>
    </source>
</evidence>
<organism evidence="25 26">
    <name type="scientific">Anaeromyxobacter dehalogenans (strain ATCC BAA-258 / DSM 21875 / 2CP-1)</name>
    <dbReference type="NCBI Taxonomy" id="455488"/>
    <lineage>
        <taxon>Bacteria</taxon>
        <taxon>Pseudomonadati</taxon>
        <taxon>Myxococcota</taxon>
        <taxon>Myxococcia</taxon>
        <taxon>Myxococcales</taxon>
        <taxon>Cystobacterineae</taxon>
        <taxon>Anaeromyxobacteraceae</taxon>
        <taxon>Anaeromyxobacter</taxon>
    </lineage>
</organism>
<evidence type="ECO:0000256" key="1">
    <source>
        <dbReference type="ARBA" id="ARBA00001946"/>
    </source>
</evidence>
<dbReference type="FunFam" id="3.40.1190.10:FF:000011">
    <property type="entry name" value="Folylpolyglutamate synthase/dihydrofolate synthase"/>
    <property type="match status" value="1"/>
</dbReference>
<dbReference type="UniPathway" id="UPA00077">
    <property type="reaction ID" value="UER00157"/>
</dbReference>
<evidence type="ECO:0000256" key="4">
    <source>
        <dbReference type="ARBA" id="ARBA00005150"/>
    </source>
</evidence>
<sequence length="408" mass="41733">MKPLDPHAYLSSLQPLAMRFGLERMERALDALGHPERGYRVLHVGGTNGKGSTCAMAAAALREAGLRTGLYTSPHLVRFNERIQVDGVEISDAVLAAALEAVRRACPWHEAGGEADRLTYFEVATLAGLLHLADARVDAAVIEVGLGGRFDATNAIRPAVTAIARIGLDHTQLLGDTVERVAFEKAGIFKPGVPAVVHAAQPPGALGVLRAEAARRGAPFVVAGEAWDGPVALRGPHQRANAALAAAALRALAGAGVAVPEDAIARGIAGARWPGRLEELGGVLLDGAHNPQGAAALAAALPALHPGRPVELVFGVLADKDHAGMLAALAPAVRRLHLVTPPSPRARPAPELRALAEAHGVAADVHEGLAEAIACARAAAGEDGVVGVAGSLYLVGEARALLGAPAPG</sequence>
<keyword evidence="13" id="KW-0460">Magnesium</keyword>
<evidence type="ECO:0000256" key="20">
    <source>
        <dbReference type="ARBA" id="ARBA00049035"/>
    </source>
</evidence>
<dbReference type="Proteomes" id="UP000007089">
    <property type="component" value="Chromosome"/>
</dbReference>
<accession>B8JDI6</accession>
<dbReference type="GO" id="GO:0005737">
    <property type="term" value="C:cytoplasm"/>
    <property type="evidence" value="ECO:0007669"/>
    <property type="project" value="TreeGrafter"/>
</dbReference>
<dbReference type="GO" id="GO:0046656">
    <property type="term" value="P:folic acid biosynthetic process"/>
    <property type="evidence" value="ECO:0007669"/>
    <property type="project" value="UniProtKB-KW"/>
</dbReference>
<evidence type="ECO:0000256" key="19">
    <source>
        <dbReference type="ARBA" id="ARBA00047808"/>
    </source>
</evidence>
<dbReference type="PIRSF" id="PIRSF001563">
    <property type="entry name" value="Folylpolyglu_synth"/>
    <property type="match status" value="1"/>
</dbReference>
<evidence type="ECO:0000256" key="14">
    <source>
        <dbReference type="ARBA" id="ARBA00022909"/>
    </source>
</evidence>
<comment type="catalytic activity">
    <reaction evidence="21">
        <text>7,8-dihydropteroate + L-glutamate + ATP = 7,8-dihydrofolate + ADP + phosphate + H(+)</text>
        <dbReference type="Rhea" id="RHEA:23584"/>
        <dbReference type="ChEBI" id="CHEBI:15378"/>
        <dbReference type="ChEBI" id="CHEBI:17839"/>
        <dbReference type="ChEBI" id="CHEBI:29985"/>
        <dbReference type="ChEBI" id="CHEBI:30616"/>
        <dbReference type="ChEBI" id="CHEBI:43474"/>
        <dbReference type="ChEBI" id="CHEBI:57451"/>
        <dbReference type="ChEBI" id="CHEBI:456216"/>
        <dbReference type="EC" id="6.3.2.12"/>
    </reaction>
</comment>
<evidence type="ECO:0000256" key="21">
    <source>
        <dbReference type="ARBA" id="ARBA00049161"/>
    </source>
</evidence>
<comment type="catalytic activity">
    <reaction evidence="19">
        <text>10-formyltetrahydrofolyl-(gamma-L-Glu)(n) + L-glutamate + ATP = 10-formyltetrahydrofolyl-(gamma-L-Glu)(n+1) + ADP + phosphate + H(+)</text>
        <dbReference type="Rhea" id="RHEA:51904"/>
        <dbReference type="Rhea" id="RHEA-COMP:13088"/>
        <dbReference type="Rhea" id="RHEA-COMP:14300"/>
        <dbReference type="ChEBI" id="CHEBI:15378"/>
        <dbReference type="ChEBI" id="CHEBI:29985"/>
        <dbReference type="ChEBI" id="CHEBI:30616"/>
        <dbReference type="ChEBI" id="CHEBI:43474"/>
        <dbReference type="ChEBI" id="CHEBI:134413"/>
        <dbReference type="ChEBI" id="CHEBI:456216"/>
        <dbReference type="EC" id="6.3.2.17"/>
    </reaction>
</comment>
<dbReference type="Pfam" id="PF08245">
    <property type="entry name" value="Mur_ligase_M"/>
    <property type="match status" value="1"/>
</dbReference>
<keyword evidence="14" id="KW-0289">Folate biosynthesis</keyword>
<dbReference type="GO" id="GO:0005524">
    <property type="term" value="F:ATP binding"/>
    <property type="evidence" value="ECO:0007669"/>
    <property type="project" value="UniProtKB-KW"/>
</dbReference>
<comment type="catalytic activity">
    <reaction evidence="18">
        <text>(6S)-5,6,7,8-tetrahydrofolyl-(gamma-L-Glu)(n) + L-glutamate + ATP = (6S)-5,6,7,8-tetrahydrofolyl-(gamma-L-Glu)(n+1) + ADP + phosphate + H(+)</text>
        <dbReference type="Rhea" id="RHEA:10580"/>
        <dbReference type="Rhea" id="RHEA-COMP:14738"/>
        <dbReference type="Rhea" id="RHEA-COMP:14740"/>
        <dbReference type="ChEBI" id="CHEBI:15378"/>
        <dbReference type="ChEBI" id="CHEBI:29985"/>
        <dbReference type="ChEBI" id="CHEBI:30616"/>
        <dbReference type="ChEBI" id="CHEBI:43474"/>
        <dbReference type="ChEBI" id="CHEBI:141005"/>
        <dbReference type="ChEBI" id="CHEBI:456216"/>
        <dbReference type="EC" id="6.3.2.17"/>
    </reaction>
</comment>
<keyword evidence="9 22" id="KW-0436">Ligase</keyword>
<evidence type="ECO:0000256" key="16">
    <source>
        <dbReference type="ARBA" id="ARBA00030592"/>
    </source>
</evidence>
<dbReference type="AlphaFoldDB" id="B8JDI6"/>
<evidence type="ECO:0000256" key="7">
    <source>
        <dbReference type="ARBA" id="ARBA00013025"/>
    </source>
</evidence>
<protein>
    <recommendedName>
        <fullName evidence="8">Dihydrofolate synthase/folylpolyglutamate synthase</fullName>
        <ecNumber evidence="6">6.3.2.12</ecNumber>
        <ecNumber evidence="7">6.3.2.17</ecNumber>
    </recommendedName>
    <alternativeName>
        <fullName evidence="17">Folylpoly-gamma-glutamate synthetase-dihydrofolate synthetase</fullName>
    </alternativeName>
    <alternativeName>
        <fullName evidence="15">Folylpolyglutamate synthetase</fullName>
    </alternativeName>
    <alternativeName>
        <fullName evidence="16">Tetrahydrofolylpolyglutamate synthase</fullName>
    </alternativeName>
</protein>
<dbReference type="EC" id="6.3.2.17" evidence="7"/>
<dbReference type="RefSeq" id="WP_012633805.1">
    <property type="nucleotide sequence ID" value="NC_011891.1"/>
</dbReference>
<comment type="catalytic activity">
    <reaction evidence="20">
        <text>(6R)-5,10-methylenetetrahydrofolyl-(gamma-L-Glu)(n) + L-glutamate + ATP = (6R)-5,10-methylenetetrahydrofolyl-(gamma-L-Glu)(n+1) + ADP + phosphate + H(+)</text>
        <dbReference type="Rhea" id="RHEA:51912"/>
        <dbReference type="Rhea" id="RHEA-COMP:13257"/>
        <dbReference type="Rhea" id="RHEA-COMP:13258"/>
        <dbReference type="ChEBI" id="CHEBI:15378"/>
        <dbReference type="ChEBI" id="CHEBI:29985"/>
        <dbReference type="ChEBI" id="CHEBI:30616"/>
        <dbReference type="ChEBI" id="CHEBI:43474"/>
        <dbReference type="ChEBI" id="CHEBI:136572"/>
        <dbReference type="ChEBI" id="CHEBI:456216"/>
        <dbReference type="EC" id="6.3.2.17"/>
    </reaction>
</comment>
<evidence type="ECO:0000256" key="3">
    <source>
        <dbReference type="ARBA" id="ARBA00004799"/>
    </source>
</evidence>
<reference evidence="25" key="1">
    <citation type="submission" date="2009-01" db="EMBL/GenBank/DDBJ databases">
        <title>Complete sequence of Anaeromyxobacter dehalogenans 2CP-1.</title>
        <authorList>
            <consortium name="US DOE Joint Genome Institute"/>
            <person name="Lucas S."/>
            <person name="Copeland A."/>
            <person name="Lapidus A."/>
            <person name="Glavina del Rio T."/>
            <person name="Dalin E."/>
            <person name="Tice H."/>
            <person name="Bruce D."/>
            <person name="Goodwin L."/>
            <person name="Pitluck S."/>
            <person name="Saunders E."/>
            <person name="Brettin T."/>
            <person name="Detter J.C."/>
            <person name="Han C."/>
            <person name="Larimer F."/>
            <person name="Land M."/>
            <person name="Hauser L."/>
            <person name="Kyrpides N."/>
            <person name="Ovchinnikova G."/>
            <person name="Beliaev A.S."/>
            <person name="Richardson P."/>
        </authorList>
    </citation>
    <scope>NUCLEOTIDE SEQUENCE</scope>
    <source>
        <strain evidence="25">2CP-1</strain>
    </source>
</reference>
<evidence type="ECO:0000259" key="24">
    <source>
        <dbReference type="Pfam" id="PF08245"/>
    </source>
</evidence>
<dbReference type="HOGENOM" id="CLU_015869_1_1_7"/>
<dbReference type="SUPFAM" id="SSF53623">
    <property type="entry name" value="MurD-like peptide ligases, catalytic domain"/>
    <property type="match status" value="1"/>
</dbReference>
<dbReference type="InterPro" id="IPR036565">
    <property type="entry name" value="Mur-like_cat_sf"/>
</dbReference>
<keyword evidence="10" id="KW-0479">Metal-binding</keyword>
<dbReference type="EMBL" id="CP001359">
    <property type="protein sequence ID" value="ACL66035.1"/>
    <property type="molecule type" value="Genomic_DNA"/>
</dbReference>
<evidence type="ECO:0000256" key="5">
    <source>
        <dbReference type="ARBA" id="ARBA00008276"/>
    </source>
</evidence>
<evidence type="ECO:0000256" key="13">
    <source>
        <dbReference type="ARBA" id="ARBA00022842"/>
    </source>
</evidence>
<comment type="function">
    <text evidence="2">Functions in two distinct reactions of the de novo folate biosynthetic pathway. Catalyzes the addition of a glutamate residue to dihydropteroate (7,8-dihydropteroate or H2Pte) to form dihydrofolate (7,8-dihydrofolate monoglutamate or H2Pte-Glu). Also catalyzes successive additions of L-glutamate to tetrahydrofolate or 10-formyltetrahydrofolate or 5,10-methylenetetrahydrofolate, leading to folylpolyglutamate derivatives.</text>
</comment>
<evidence type="ECO:0000259" key="23">
    <source>
        <dbReference type="Pfam" id="PF02875"/>
    </source>
</evidence>
<dbReference type="InterPro" id="IPR013221">
    <property type="entry name" value="Mur_ligase_cen"/>
</dbReference>
<evidence type="ECO:0000313" key="25">
    <source>
        <dbReference type="EMBL" id="ACL66035.1"/>
    </source>
</evidence>
<feature type="domain" description="Mur ligase central" evidence="24">
    <location>
        <begin position="44"/>
        <end position="191"/>
    </location>
</feature>
<evidence type="ECO:0000256" key="15">
    <source>
        <dbReference type="ARBA" id="ARBA00030048"/>
    </source>
</evidence>
<dbReference type="GO" id="GO:0046654">
    <property type="term" value="P:tetrahydrofolate biosynthetic process"/>
    <property type="evidence" value="ECO:0007669"/>
    <property type="project" value="UniProtKB-UniPathway"/>
</dbReference>
<evidence type="ECO:0000256" key="2">
    <source>
        <dbReference type="ARBA" id="ARBA00002714"/>
    </source>
</evidence>
<dbReference type="Pfam" id="PF02875">
    <property type="entry name" value="Mur_ligase_C"/>
    <property type="match status" value="1"/>
</dbReference>
<evidence type="ECO:0000256" key="18">
    <source>
        <dbReference type="ARBA" id="ARBA00047493"/>
    </source>
</evidence>
<dbReference type="Gene3D" id="3.90.190.20">
    <property type="entry name" value="Mur ligase, C-terminal domain"/>
    <property type="match status" value="1"/>
</dbReference>
<evidence type="ECO:0000313" key="26">
    <source>
        <dbReference type="Proteomes" id="UP000007089"/>
    </source>
</evidence>
<evidence type="ECO:0000256" key="22">
    <source>
        <dbReference type="PIRNR" id="PIRNR001563"/>
    </source>
</evidence>
<dbReference type="PANTHER" id="PTHR11136:SF0">
    <property type="entry name" value="DIHYDROFOLATE SYNTHETASE-RELATED"/>
    <property type="match status" value="1"/>
</dbReference>
<dbReference type="EC" id="6.3.2.12" evidence="6"/>
<keyword evidence="26" id="KW-1185">Reference proteome</keyword>
<evidence type="ECO:0000256" key="8">
    <source>
        <dbReference type="ARBA" id="ARBA00019357"/>
    </source>
</evidence>
<evidence type="ECO:0000256" key="17">
    <source>
        <dbReference type="ARBA" id="ARBA00032510"/>
    </source>
</evidence>
<comment type="similarity">
    <text evidence="5 22">Belongs to the folylpolyglutamate synthase family.</text>
</comment>
<comment type="pathway">
    <text evidence="3">Cofactor biosynthesis; tetrahydrofolate biosynthesis; 7,8-dihydrofolate from 2-amino-4-hydroxy-6-hydroxymethyl-7,8-dihydropteridine diphosphate and 4-aminobenzoate: step 2/2.</text>
</comment>
<dbReference type="GO" id="GO:0008841">
    <property type="term" value="F:dihydrofolate synthase activity"/>
    <property type="evidence" value="ECO:0007669"/>
    <property type="project" value="UniProtKB-EC"/>
</dbReference>
<dbReference type="InterPro" id="IPR004101">
    <property type="entry name" value="Mur_ligase_C"/>
</dbReference>
<dbReference type="SUPFAM" id="SSF53244">
    <property type="entry name" value="MurD-like peptide ligases, peptide-binding domain"/>
    <property type="match status" value="1"/>
</dbReference>
<evidence type="ECO:0000256" key="6">
    <source>
        <dbReference type="ARBA" id="ARBA00013023"/>
    </source>
</evidence>
<name>B8JDI6_ANAD2</name>
<dbReference type="PANTHER" id="PTHR11136">
    <property type="entry name" value="FOLYLPOLYGLUTAMATE SYNTHASE-RELATED"/>
    <property type="match status" value="1"/>
</dbReference>
<evidence type="ECO:0000256" key="10">
    <source>
        <dbReference type="ARBA" id="ARBA00022723"/>
    </source>
</evidence>
<dbReference type="InterPro" id="IPR001645">
    <property type="entry name" value="Folylpolyglutamate_synth"/>
</dbReference>
<dbReference type="GO" id="GO:0004326">
    <property type="term" value="F:tetrahydrofolylpolyglutamate synthase activity"/>
    <property type="evidence" value="ECO:0007669"/>
    <property type="project" value="UniProtKB-EC"/>
</dbReference>
<comment type="cofactor">
    <cofactor evidence="1">
        <name>Mg(2+)</name>
        <dbReference type="ChEBI" id="CHEBI:18420"/>
    </cofactor>
</comment>
<dbReference type="KEGG" id="acp:A2cp1_2698"/>